<dbReference type="InterPro" id="IPR013769">
    <property type="entry name" value="Band3_cytoplasmic_dom"/>
</dbReference>
<dbReference type="SUPFAM" id="SSF55804">
    <property type="entry name" value="Phoshotransferase/anion transport protein"/>
    <property type="match status" value="1"/>
</dbReference>
<dbReference type="GO" id="GO:0016020">
    <property type="term" value="C:membrane"/>
    <property type="evidence" value="ECO:0007669"/>
    <property type="project" value="InterPro"/>
</dbReference>
<reference evidence="3 4" key="1">
    <citation type="submission" date="2019-07" db="EMBL/GenBank/DDBJ databases">
        <title>Annotation for the trematode Paragonimus westermani.</title>
        <authorList>
            <person name="Choi Y.-J."/>
        </authorList>
    </citation>
    <scope>NUCLEOTIDE SEQUENCE [LARGE SCALE GENOMIC DNA]</scope>
    <source>
        <strain evidence="3">180907_Pwestermani</strain>
    </source>
</reference>
<dbReference type="EMBL" id="JTDF01003045">
    <property type="protein sequence ID" value="KAF8568177.1"/>
    <property type="molecule type" value="Genomic_DNA"/>
</dbReference>
<evidence type="ECO:0000313" key="4">
    <source>
        <dbReference type="Proteomes" id="UP000699462"/>
    </source>
</evidence>
<organism evidence="3 4">
    <name type="scientific">Paragonimus westermani</name>
    <dbReference type="NCBI Taxonomy" id="34504"/>
    <lineage>
        <taxon>Eukaryota</taxon>
        <taxon>Metazoa</taxon>
        <taxon>Spiralia</taxon>
        <taxon>Lophotrochozoa</taxon>
        <taxon>Platyhelminthes</taxon>
        <taxon>Trematoda</taxon>
        <taxon>Digenea</taxon>
        <taxon>Plagiorchiida</taxon>
        <taxon>Troglotremata</taxon>
        <taxon>Troglotrematidae</taxon>
        <taxon>Paragonimus</taxon>
    </lineage>
</organism>
<name>A0A8T0DN79_9TREM</name>
<dbReference type="GO" id="GO:0008509">
    <property type="term" value="F:monoatomic anion transmembrane transporter activity"/>
    <property type="evidence" value="ECO:0007669"/>
    <property type="project" value="InterPro"/>
</dbReference>
<comment type="caution">
    <text evidence="3">The sequence shown here is derived from an EMBL/GenBank/DDBJ whole genome shotgun (WGS) entry which is preliminary data.</text>
</comment>
<dbReference type="Pfam" id="PF07565">
    <property type="entry name" value="Band_3_cyto"/>
    <property type="match status" value="1"/>
</dbReference>
<dbReference type="OrthoDB" id="6283921at2759"/>
<evidence type="ECO:0000313" key="3">
    <source>
        <dbReference type="EMBL" id="KAF8568177.1"/>
    </source>
</evidence>
<dbReference type="Gene3D" id="3.40.930.10">
    <property type="entry name" value="Mannitol-specific EII, Chain A"/>
    <property type="match status" value="1"/>
</dbReference>
<feature type="domain" description="Band 3 cytoplasmic" evidence="2">
    <location>
        <begin position="89"/>
        <end position="185"/>
    </location>
</feature>
<proteinExistence type="predicted"/>
<gene>
    <name evidence="3" type="ORF">P879_04175</name>
</gene>
<feature type="region of interest" description="Disordered" evidence="1">
    <location>
        <begin position="1"/>
        <end position="24"/>
    </location>
</feature>
<dbReference type="Proteomes" id="UP000699462">
    <property type="component" value="Unassembled WGS sequence"/>
</dbReference>
<dbReference type="AlphaFoldDB" id="A0A8T0DN79"/>
<accession>A0A8T0DN79</accession>
<protein>
    <recommendedName>
        <fullName evidence="2">Band 3 cytoplasmic domain-containing protein</fullName>
    </recommendedName>
</protein>
<evidence type="ECO:0000256" key="1">
    <source>
        <dbReference type="SAM" id="MobiDB-lite"/>
    </source>
</evidence>
<sequence>MQRSPETCKDSVMPSVPNSSGQAPSHFSLSQHAIYLLRRVLIRAGLFPRSHNSGTSAVDSGSKGLRRDSPHIGCHVMDSHSGTQNVNFDATAGTDHRSHLHGRLKSTTEVCLNLILPFQVGVLPGLQKPLFMFVRLHRPLYASTLTELKESFPVRFFLIFLGPKRRRLDYFEVGRVFATMMVDKVSDFRRLVT</sequence>
<keyword evidence="4" id="KW-1185">Reference proteome</keyword>
<evidence type="ECO:0000259" key="2">
    <source>
        <dbReference type="Pfam" id="PF07565"/>
    </source>
</evidence>
<dbReference type="InterPro" id="IPR016152">
    <property type="entry name" value="PTrfase/Anion_transptr"/>
</dbReference>